<proteinExistence type="predicted"/>
<dbReference type="AlphaFoldDB" id="A0A3M7RUW2"/>
<feature type="non-terminal residue" evidence="1">
    <location>
        <position position="1"/>
    </location>
</feature>
<gene>
    <name evidence="1" type="ORF">BpHYR1_048592</name>
</gene>
<name>A0A3M7RUW2_BRAPC</name>
<protein>
    <submittedName>
        <fullName evidence="1">Uncharacterized protein</fullName>
    </submittedName>
</protein>
<organism evidence="1 2">
    <name type="scientific">Brachionus plicatilis</name>
    <name type="common">Marine rotifer</name>
    <name type="synonym">Brachionus muelleri</name>
    <dbReference type="NCBI Taxonomy" id="10195"/>
    <lineage>
        <taxon>Eukaryota</taxon>
        <taxon>Metazoa</taxon>
        <taxon>Spiralia</taxon>
        <taxon>Gnathifera</taxon>
        <taxon>Rotifera</taxon>
        <taxon>Eurotatoria</taxon>
        <taxon>Monogononta</taxon>
        <taxon>Pseudotrocha</taxon>
        <taxon>Ploima</taxon>
        <taxon>Brachionidae</taxon>
        <taxon>Brachionus</taxon>
    </lineage>
</organism>
<dbReference type="EMBL" id="REGN01002554">
    <property type="protein sequence ID" value="RNA27361.1"/>
    <property type="molecule type" value="Genomic_DNA"/>
</dbReference>
<reference evidence="1 2" key="1">
    <citation type="journal article" date="2018" name="Sci. Rep.">
        <title>Genomic signatures of local adaptation to the degree of environmental predictability in rotifers.</title>
        <authorList>
            <person name="Franch-Gras L."/>
            <person name="Hahn C."/>
            <person name="Garcia-Roger E.M."/>
            <person name="Carmona M.J."/>
            <person name="Serra M."/>
            <person name="Gomez A."/>
        </authorList>
    </citation>
    <scope>NUCLEOTIDE SEQUENCE [LARGE SCALE GENOMIC DNA]</scope>
    <source>
        <strain evidence="1">HYR1</strain>
    </source>
</reference>
<sequence length="67" mass="7512">VVKSCYFRCVGVTVLDKTRILKSLFFASDSTSLIIDINMPFSGAFSSHSIIGYSDYSSNLHLQFNIR</sequence>
<evidence type="ECO:0000313" key="2">
    <source>
        <dbReference type="Proteomes" id="UP000276133"/>
    </source>
</evidence>
<dbReference type="Proteomes" id="UP000276133">
    <property type="component" value="Unassembled WGS sequence"/>
</dbReference>
<keyword evidence="2" id="KW-1185">Reference proteome</keyword>
<comment type="caution">
    <text evidence="1">The sequence shown here is derived from an EMBL/GenBank/DDBJ whole genome shotgun (WGS) entry which is preliminary data.</text>
</comment>
<accession>A0A3M7RUW2</accession>
<evidence type="ECO:0000313" key="1">
    <source>
        <dbReference type="EMBL" id="RNA27361.1"/>
    </source>
</evidence>